<dbReference type="Proteomes" id="UP000002587">
    <property type="component" value="Chromosome"/>
</dbReference>
<dbReference type="FunFam" id="3.40.980.10:FF:000005">
    <property type="entry name" value="Molybdopterin biosynthesis mog protein"/>
    <property type="match status" value="1"/>
</dbReference>
<dbReference type="PROSITE" id="PS01078">
    <property type="entry name" value="MOCF_BIOSYNTHESIS_1"/>
    <property type="match status" value="1"/>
</dbReference>
<evidence type="ECO:0000313" key="13">
    <source>
        <dbReference type="Proteomes" id="UP000002587"/>
    </source>
</evidence>
<comment type="catalytic activity">
    <reaction evidence="9">
        <text>molybdopterin + ATP + H(+) = adenylyl-molybdopterin + diphosphate</text>
        <dbReference type="Rhea" id="RHEA:31331"/>
        <dbReference type="ChEBI" id="CHEBI:15378"/>
        <dbReference type="ChEBI" id="CHEBI:30616"/>
        <dbReference type="ChEBI" id="CHEBI:33019"/>
        <dbReference type="ChEBI" id="CHEBI:58698"/>
        <dbReference type="ChEBI" id="CHEBI:62727"/>
        <dbReference type="EC" id="2.7.7.75"/>
    </reaction>
</comment>
<keyword evidence="12" id="KW-0548">Nucleotidyltransferase</keyword>
<dbReference type="UniPathway" id="UPA00344"/>
<dbReference type="InterPro" id="IPR001453">
    <property type="entry name" value="MoaB/Mog_dom"/>
</dbReference>
<dbReference type="InterPro" id="IPR036425">
    <property type="entry name" value="MoaB/Mog-like_dom_sf"/>
</dbReference>
<dbReference type="AlphaFoldDB" id="A1AWX8"/>
<dbReference type="CDD" id="cd00886">
    <property type="entry name" value="MogA_MoaB"/>
    <property type="match status" value="1"/>
</dbReference>
<dbReference type="GO" id="GO:0006777">
    <property type="term" value="P:Mo-molybdopterin cofactor biosynthetic process"/>
    <property type="evidence" value="ECO:0007669"/>
    <property type="project" value="UniProtKB-KW"/>
</dbReference>
<proteinExistence type="inferred from homology"/>
<sequence length="176" mass="19414">MKKINIKIGFITISDRAARNEYEDISGPAMQDWIKNAVLSPYEIEAIIIEDEQSLIEKTLIDFSDNKHCHLILTTGGTGPTTRDVTPEATHAVCERIFDGFVQQMRTVSLRTVPTAILSRQTAGTRGSSLIINLPGKPAAIAVCLGAVFLAVPKCLELLDQSNIQIDLDFIEQKFE</sequence>
<dbReference type="EMBL" id="CP000488">
    <property type="protein sequence ID" value="ABL02435.1"/>
    <property type="molecule type" value="Genomic_DNA"/>
</dbReference>
<dbReference type="InterPro" id="IPR051920">
    <property type="entry name" value="MPT_Adenylyltrnsfr/MoaC-Rel"/>
</dbReference>
<name>A1AWX8_RUTMC</name>
<gene>
    <name evidence="12" type="ordered locus">Rmag_0698</name>
</gene>
<organism evidence="12 13">
    <name type="scientific">Ruthia magnifica subsp. Calyptogena magnifica</name>
    <dbReference type="NCBI Taxonomy" id="413404"/>
    <lineage>
        <taxon>Bacteria</taxon>
        <taxon>Pseudomonadati</taxon>
        <taxon>Pseudomonadota</taxon>
        <taxon>Gammaproteobacteria</taxon>
        <taxon>Candidatus Pseudothioglobaceae</taxon>
        <taxon>Candidatus Ruthturnera</taxon>
    </lineage>
</organism>
<dbReference type="eggNOG" id="COG0521">
    <property type="taxonomic scope" value="Bacteria"/>
</dbReference>
<keyword evidence="7" id="KW-0067">ATP-binding</keyword>
<feature type="domain" description="MoaB/Mog" evidence="11">
    <location>
        <begin position="9"/>
        <end position="155"/>
    </location>
</feature>
<keyword evidence="6" id="KW-0547">Nucleotide-binding</keyword>
<dbReference type="NCBIfam" id="NF006932">
    <property type="entry name" value="PRK09417.1"/>
    <property type="match status" value="1"/>
</dbReference>
<dbReference type="GO" id="GO:0061598">
    <property type="term" value="F:molybdopterin adenylyltransferase activity"/>
    <property type="evidence" value="ECO:0007669"/>
    <property type="project" value="UniProtKB-EC"/>
</dbReference>
<evidence type="ECO:0000256" key="1">
    <source>
        <dbReference type="ARBA" id="ARBA00005046"/>
    </source>
</evidence>
<dbReference type="PANTHER" id="PTHR43764">
    <property type="entry name" value="MOLYBDENUM COFACTOR BIOSYNTHESIS"/>
    <property type="match status" value="1"/>
</dbReference>
<evidence type="ECO:0000256" key="10">
    <source>
        <dbReference type="ARBA" id="ARBA00058212"/>
    </source>
</evidence>
<dbReference type="KEGG" id="rma:Rmag_0698"/>
<keyword evidence="8" id="KW-0501">Molybdenum cofactor biosynthesis</keyword>
<evidence type="ECO:0000256" key="6">
    <source>
        <dbReference type="ARBA" id="ARBA00022741"/>
    </source>
</evidence>
<dbReference type="NCBIfam" id="TIGR00177">
    <property type="entry name" value="molyb_syn"/>
    <property type="match status" value="1"/>
</dbReference>
<evidence type="ECO:0000256" key="4">
    <source>
        <dbReference type="ARBA" id="ARBA00013491"/>
    </source>
</evidence>
<evidence type="ECO:0000259" key="11">
    <source>
        <dbReference type="SMART" id="SM00852"/>
    </source>
</evidence>
<dbReference type="Pfam" id="PF00994">
    <property type="entry name" value="MoCF_biosynth"/>
    <property type="match status" value="1"/>
</dbReference>
<evidence type="ECO:0000256" key="7">
    <source>
        <dbReference type="ARBA" id="ARBA00022840"/>
    </source>
</evidence>
<evidence type="ECO:0000256" key="5">
    <source>
        <dbReference type="ARBA" id="ARBA00022679"/>
    </source>
</evidence>
<dbReference type="InterPro" id="IPR008284">
    <property type="entry name" value="MoCF_biosynth_CS"/>
</dbReference>
<dbReference type="Gene3D" id="3.40.980.10">
    <property type="entry name" value="MoaB/Mog-like domain"/>
    <property type="match status" value="1"/>
</dbReference>
<dbReference type="PANTHER" id="PTHR43764:SF1">
    <property type="entry name" value="MOLYBDOPTERIN MOLYBDOTRANSFERASE"/>
    <property type="match status" value="1"/>
</dbReference>
<dbReference type="SUPFAM" id="SSF53218">
    <property type="entry name" value="Molybdenum cofactor biosynthesis proteins"/>
    <property type="match status" value="1"/>
</dbReference>
<accession>A1AWX8</accession>
<keyword evidence="5" id="KW-0808">Transferase</keyword>
<dbReference type="EC" id="2.7.7.75" evidence="3"/>
<comment type="similarity">
    <text evidence="2">Belongs to the MoaB/Mog family.</text>
</comment>
<evidence type="ECO:0000313" key="12">
    <source>
        <dbReference type="EMBL" id="ABL02435.1"/>
    </source>
</evidence>
<evidence type="ECO:0000256" key="3">
    <source>
        <dbReference type="ARBA" id="ARBA00012509"/>
    </source>
</evidence>
<comment type="function">
    <text evidence="10">Catalyzes the adenylation of molybdopterin as part of the biosynthesis of the molybdenum-cofactor.</text>
</comment>
<evidence type="ECO:0000256" key="9">
    <source>
        <dbReference type="ARBA" id="ARBA00051131"/>
    </source>
</evidence>
<protein>
    <recommendedName>
        <fullName evidence="4">Molybdopterin adenylyltransferase</fullName>
        <ecNumber evidence="3">2.7.7.75</ecNumber>
    </recommendedName>
</protein>
<dbReference type="HOGENOM" id="CLU_077358_1_0_6"/>
<dbReference type="OrthoDB" id="9784492at2"/>
<dbReference type="STRING" id="413404.Rmag_0698"/>
<dbReference type="RefSeq" id="WP_011738060.1">
    <property type="nucleotide sequence ID" value="NC_008610.1"/>
</dbReference>
<comment type="pathway">
    <text evidence="1">Cofactor biosynthesis; molybdopterin biosynthesis.</text>
</comment>
<evidence type="ECO:0000256" key="8">
    <source>
        <dbReference type="ARBA" id="ARBA00023150"/>
    </source>
</evidence>
<dbReference type="SMART" id="SM00852">
    <property type="entry name" value="MoCF_biosynth"/>
    <property type="match status" value="1"/>
</dbReference>
<reference evidence="12 13" key="1">
    <citation type="journal article" date="2007" name="Science">
        <title>The Calyptogena magnifica chemoautotrophic symbiont genome.</title>
        <authorList>
            <person name="Newton I.L.G."/>
            <person name="Woyke T."/>
            <person name="Auchtung T.A."/>
            <person name="Dilly G.F."/>
            <person name="Dutton R.J."/>
            <person name="Fisher M.C."/>
            <person name="Fontanez K.M."/>
            <person name="Lau E."/>
            <person name="Stewart F.J."/>
            <person name="Richardson P.M."/>
            <person name="Barry K.W."/>
            <person name="Saunders E."/>
            <person name="Detter J.C."/>
            <person name="Wu D."/>
            <person name="Eisen J.A."/>
            <person name="Cavanaugh C.M."/>
        </authorList>
    </citation>
    <scope>NUCLEOTIDE SEQUENCE [LARGE SCALE GENOMIC DNA]</scope>
    <source>
        <strain evidence="12 13">Cm</strain>
    </source>
</reference>
<evidence type="ECO:0000256" key="2">
    <source>
        <dbReference type="ARBA" id="ARBA00006112"/>
    </source>
</evidence>
<dbReference type="GO" id="GO:0005524">
    <property type="term" value="F:ATP binding"/>
    <property type="evidence" value="ECO:0007669"/>
    <property type="project" value="UniProtKB-KW"/>
</dbReference>
<keyword evidence="13" id="KW-1185">Reference proteome</keyword>